<dbReference type="HOGENOM" id="CLU_359628_0_0_1"/>
<evidence type="ECO:0000259" key="2">
    <source>
        <dbReference type="PROSITE" id="PS50195"/>
    </source>
</evidence>
<dbReference type="InParanoid" id="M4BEV2"/>
<reference evidence="3" key="2">
    <citation type="submission" date="2015-06" db="UniProtKB">
        <authorList>
            <consortium name="EnsemblProtists"/>
        </authorList>
    </citation>
    <scope>IDENTIFICATION</scope>
    <source>
        <strain evidence="3">Emoy2</strain>
    </source>
</reference>
<dbReference type="EnsemblProtists" id="HpaT804820">
    <property type="protein sequence ID" value="HpaP804820"/>
    <property type="gene ID" value="HpaG804820"/>
</dbReference>
<feature type="compositionally biased region" description="Acidic residues" evidence="1">
    <location>
        <begin position="123"/>
        <end position="142"/>
    </location>
</feature>
<dbReference type="EMBL" id="JH598187">
    <property type="status" value="NOT_ANNOTATED_CDS"/>
    <property type="molecule type" value="Genomic_DNA"/>
</dbReference>
<protein>
    <recommendedName>
        <fullName evidence="2">PX domain-containing protein</fullName>
    </recommendedName>
</protein>
<dbReference type="PROSITE" id="PS50195">
    <property type="entry name" value="PX"/>
    <property type="match status" value="1"/>
</dbReference>
<dbReference type="PANTHER" id="PTHR22775">
    <property type="entry name" value="SORTING NEXIN"/>
    <property type="match status" value="1"/>
</dbReference>
<proteinExistence type="predicted"/>
<dbReference type="SUPFAM" id="SSF64268">
    <property type="entry name" value="PX domain"/>
    <property type="match status" value="1"/>
</dbReference>
<name>M4BEV2_HYAAE</name>
<keyword evidence="4" id="KW-1185">Reference proteome</keyword>
<dbReference type="InterPro" id="IPR001683">
    <property type="entry name" value="PX_dom"/>
</dbReference>
<dbReference type="PANTHER" id="PTHR22775:SF3">
    <property type="entry name" value="SORTING NEXIN-13"/>
    <property type="match status" value="1"/>
</dbReference>
<evidence type="ECO:0000313" key="3">
    <source>
        <dbReference type="EnsemblProtists" id="HpaP804820"/>
    </source>
</evidence>
<feature type="domain" description="PX" evidence="2">
    <location>
        <begin position="666"/>
        <end position="779"/>
    </location>
</feature>
<dbReference type="CDD" id="cd06093">
    <property type="entry name" value="PX_domain"/>
    <property type="match status" value="1"/>
</dbReference>
<sequence>MGTHQLSSTRREEETTKAWSATSEGLEGVLWFSFRCSAGRSIVTSSGSDKGDRVCRSGDGRECRHAVVIAAGRFCWHSSRSFAGARRRRMDNSVVVDMEIKCRKEAVHTEGTSLLLRDRETLDTDSAEETDLEADESGDSEEDVRTMEDGGVVDWRGDEEAAAADLARGHCHVVDAKSDKSLSETLALTSISATAMEANGVVPAVSKCEEEEERRKSWGEYEVDTRPICAVSMLISRFEHLARCNAEEAASARTHSLRAACDSSVLPSPPWTWSCRSASWTAAHVKEQSDESLEADTIEEREGMEGLVEGEDTKVDEAPALEKVKEEALADEEHMVTSERGEDTIMNESEEGARDEEVGVVAIVDGGGGGGIPETTFVPEVSFGEPAAKELTLEAEDVTNTSEATEEASVAFEAEALGPESVDDSADVVMQDDTTEATAAVKVKTVRFAEENAVKKQDTVIVSEAIEEPQIVVEMTDEVAEADVETCMTKEITTVNGATDASTLSVARQEDEAVRDDSVKAVHEVDEDAAPAVVLLIERIEAAVADFCTDEIVDASLSMKDQVEEQSSDSASVVKEVLPIYEELEPLQIESECQQNKSNMMERRIPEVIHEAPSTPTKDTAVASEATAKGIVETSALASHLKKSVAGDMPEVEKTPEREFSRTIPYEHMTYEILGVTRANKVMMYHVYAIDRATGERVLSIPKRFSEFNQLHEQLKVMKVPSASNLPKLPKPSVRSFLRGRRSKKTIEIREKAFGDFLHYIRDHEDLHESVAFQRFIAK</sequence>
<dbReference type="GO" id="GO:0035091">
    <property type="term" value="F:phosphatidylinositol binding"/>
    <property type="evidence" value="ECO:0007669"/>
    <property type="project" value="InterPro"/>
</dbReference>
<dbReference type="Pfam" id="PF00787">
    <property type="entry name" value="PX"/>
    <property type="match status" value="1"/>
</dbReference>
<dbReference type="Proteomes" id="UP000011713">
    <property type="component" value="Unassembled WGS sequence"/>
</dbReference>
<dbReference type="AlphaFoldDB" id="M4BEV2"/>
<organism evidence="3 4">
    <name type="scientific">Hyaloperonospora arabidopsidis (strain Emoy2)</name>
    <name type="common">Downy mildew agent</name>
    <name type="synonym">Peronospora arabidopsidis</name>
    <dbReference type="NCBI Taxonomy" id="559515"/>
    <lineage>
        <taxon>Eukaryota</taxon>
        <taxon>Sar</taxon>
        <taxon>Stramenopiles</taxon>
        <taxon>Oomycota</taxon>
        <taxon>Peronosporomycetes</taxon>
        <taxon>Peronosporales</taxon>
        <taxon>Peronosporaceae</taxon>
        <taxon>Hyaloperonospora</taxon>
    </lineage>
</organism>
<reference evidence="4" key="1">
    <citation type="journal article" date="2010" name="Science">
        <title>Signatures of adaptation to obligate biotrophy in the Hyaloperonospora arabidopsidis genome.</title>
        <authorList>
            <person name="Baxter L."/>
            <person name="Tripathy S."/>
            <person name="Ishaque N."/>
            <person name="Boot N."/>
            <person name="Cabral A."/>
            <person name="Kemen E."/>
            <person name="Thines M."/>
            <person name="Ah-Fong A."/>
            <person name="Anderson R."/>
            <person name="Badejoko W."/>
            <person name="Bittner-Eddy P."/>
            <person name="Boore J.L."/>
            <person name="Chibucos M.C."/>
            <person name="Coates M."/>
            <person name="Dehal P."/>
            <person name="Delehaunty K."/>
            <person name="Dong S."/>
            <person name="Downton P."/>
            <person name="Dumas B."/>
            <person name="Fabro G."/>
            <person name="Fronick C."/>
            <person name="Fuerstenberg S.I."/>
            <person name="Fulton L."/>
            <person name="Gaulin E."/>
            <person name="Govers F."/>
            <person name="Hughes L."/>
            <person name="Humphray S."/>
            <person name="Jiang R.H."/>
            <person name="Judelson H."/>
            <person name="Kamoun S."/>
            <person name="Kyung K."/>
            <person name="Meijer H."/>
            <person name="Minx P."/>
            <person name="Morris P."/>
            <person name="Nelson J."/>
            <person name="Phuntumart V."/>
            <person name="Qutob D."/>
            <person name="Rehmany A."/>
            <person name="Rougon-Cardoso A."/>
            <person name="Ryden P."/>
            <person name="Torto-Alalibo T."/>
            <person name="Studholme D."/>
            <person name="Wang Y."/>
            <person name="Win J."/>
            <person name="Wood J."/>
            <person name="Clifton S.W."/>
            <person name="Rogers J."/>
            <person name="Van den Ackerveken G."/>
            <person name="Jones J.D."/>
            <person name="McDowell J.M."/>
            <person name="Beynon J."/>
            <person name="Tyler B.M."/>
        </authorList>
    </citation>
    <scope>NUCLEOTIDE SEQUENCE [LARGE SCALE GENOMIC DNA]</scope>
    <source>
        <strain evidence="4">Emoy2</strain>
    </source>
</reference>
<dbReference type="VEuPathDB" id="FungiDB:HpaG804820"/>
<dbReference type="Gene3D" id="3.30.1520.10">
    <property type="entry name" value="Phox-like domain"/>
    <property type="match status" value="1"/>
</dbReference>
<evidence type="ECO:0000256" key="1">
    <source>
        <dbReference type="SAM" id="MobiDB-lite"/>
    </source>
</evidence>
<accession>M4BEV2</accession>
<dbReference type="eggNOG" id="ENOG502RDE7">
    <property type="taxonomic scope" value="Eukaryota"/>
</dbReference>
<evidence type="ECO:0000313" key="4">
    <source>
        <dbReference type="Proteomes" id="UP000011713"/>
    </source>
</evidence>
<feature type="region of interest" description="Disordered" evidence="1">
    <location>
        <begin position="119"/>
        <end position="146"/>
    </location>
</feature>
<dbReference type="InterPro" id="IPR036871">
    <property type="entry name" value="PX_dom_sf"/>
</dbReference>